<proteinExistence type="predicted"/>
<evidence type="ECO:0000313" key="2">
    <source>
        <dbReference type="Proteomes" id="UP001221757"/>
    </source>
</evidence>
<organism evidence="1 2">
    <name type="scientific">Mycena rosella</name>
    <name type="common">Pink bonnet</name>
    <name type="synonym">Agaricus rosellus</name>
    <dbReference type="NCBI Taxonomy" id="1033263"/>
    <lineage>
        <taxon>Eukaryota</taxon>
        <taxon>Fungi</taxon>
        <taxon>Dikarya</taxon>
        <taxon>Basidiomycota</taxon>
        <taxon>Agaricomycotina</taxon>
        <taxon>Agaricomycetes</taxon>
        <taxon>Agaricomycetidae</taxon>
        <taxon>Agaricales</taxon>
        <taxon>Marasmiineae</taxon>
        <taxon>Mycenaceae</taxon>
        <taxon>Mycena</taxon>
    </lineage>
</organism>
<dbReference type="EMBL" id="JARKIE010000244">
    <property type="protein sequence ID" value="KAJ7662292.1"/>
    <property type="molecule type" value="Genomic_DNA"/>
</dbReference>
<comment type="caution">
    <text evidence="1">The sequence shown here is derived from an EMBL/GenBank/DDBJ whole genome shotgun (WGS) entry which is preliminary data.</text>
</comment>
<name>A0AAD7CTG7_MYCRO</name>
<accession>A0AAD7CTG7</accession>
<evidence type="ECO:0000313" key="1">
    <source>
        <dbReference type="EMBL" id="KAJ7662292.1"/>
    </source>
</evidence>
<dbReference type="AlphaFoldDB" id="A0AAD7CTG7"/>
<reference evidence="1" key="1">
    <citation type="submission" date="2023-03" db="EMBL/GenBank/DDBJ databases">
        <title>Massive genome expansion in bonnet fungi (Mycena s.s.) driven by repeated elements and novel gene families across ecological guilds.</title>
        <authorList>
            <consortium name="Lawrence Berkeley National Laboratory"/>
            <person name="Harder C.B."/>
            <person name="Miyauchi S."/>
            <person name="Viragh M."/>
            <person name="Kuo A."/>
            <person name="Thoen E."/>
            <person name="Andreopoulos B."/>
            <person name="Lu D."/>
            <person name="Skrede I."/>
            <person name="Drula E."/>
            <person name="Henrissat B."/>
            <person name="Morin E."/>
            <person name="Kohler A."/>
            <person name="Barry K."/>
            <person name="LaButti K."/>
            <person name="Morin E."/>
            <person name="Salamov A."/>
            <person name="Lipzen A."/>
            <person name="Mereny Z."/>
            <person name="Hegedus B."/>
            <person name="Baldrian P."/>
            <person name="Stursova M."/>
            <person name="Weitz H."/>
            <person name="Taylor A."/>
            <person name="Grigoriev I.V."/>
            <person name="Nagy L.G."/>
            <person name="Martin F."/>
            <person name="Kauserud H."/>
        </authorList>
    </citation>
    <scope>NUCLEOTIDE SEQUENCE</scope>
    <source>
        <strain evidence="1">CBHHK067</strain>
    </source>
</reference>
<sequence>MTTTGCFPTYEKQRFWSAFHASSDFSSFTLRISILRKLHWLTYVACPRSTIWRSRSAASLSETTHPHHYRISRFCHFGGPESGRFIRLFHPDRLRELLGIDIPITEVIALLPSFPNVHKLSITRREENPSNLREIRVFLSKFPVVEVLGFDGNGDEHDVDWARVQASNLLPLLREYTGRSDTLAGFLPLPTLTSLTVLRCVFGWFREEMEGIRTWTPNNITSLTVAFLAWDPILERFNKTDFNTLCGFFPQLTELRIYISGGSVEGMVNLRLSAYDWAY</sequence>
<dbReference type="Proteomes" id="UP001221757">
    <property type="component" value="Unassembled WGS sequence"/>
</dbReference>
<protein>
    <submittedName>
        <fullName evidence="1">Uncharacterized protein</fullName>
    </submittedName>
</protein>
<keyword evidence="2" id="KW-1185">Reference proteome</keyword>
<gene>
    <name evidence="1" type="ORF">B0H17DRAFT_1093781</name>
</gene>